<dbReference type="RefSeq" id="WP_081139336.1">
    <property type="nucleotide sequence ID" value="NZ_MWUE01000016.1"/>
</dbReference>
<dbReference type="OrthoDB" id="5816932at2"/>
<dbReference type="InterPro" id="IPR001647">
    <property type="entry name" value="HTH_TetR"/>
</dbReference>
<organism evidence="7 8">
    <name type="scientific">Pantoea latae</name>
    <dbReference type="NCBI Taxonomy" id="1964541"/>
    <lineage>
        <taxon>Bacteria</taxon>
        <taxon>Pseudomonadati</taxon>
        <taxon>Pseudomonadota</taxon>
        <taxon>Gammaproteobacteria</taxon>
        <taxon>Enterobacterales</taxon>
        <taxon>Erwiniaceae</taxon>
        <taxon>Pantoea</taxon>
    </lineage>
</organism>
<keyword evidence="8" id="KW-1185">Reference proteome</keyword>
<dbReference type="NCBIfam" id="NF007949">
    <property type="entry name" value="PRK10668.1"/>
    <property type="match status" value="1"/>
</dbReference>
<dbReference type="FunFam" id="1.10.357.10:FF:000003">
    <property type="entry name" value="HTH-type transcriptional regulator AcrR"/>
    <property type="match status" value="1"/>
</dbReference>
<evidence type="ECO:0000256" key="2">
    <source>
        <dbReference type="ARBA" id="ARBA00023015"/>
    </source>
</evidence>
<dbReference type="GO" id="GO:0009410">
    <property type="term" value="P:response to xenobiotic stimulus"/>
    <property type="evidence" value="ECO:0007669"/>
    <property type="project" value="UniProtKB-ARBA"/>
</dbReference>
<keyword evidence="2" id="KW-0805">Transcription regulation</keyword>
<keyword evidence="1" id="KW-0678">Repressor</keyword>
<evidence type="ECO:0000313" key="8">
    <source>
        <dbReference type="Proteomes" id="UP000192769"/>
    </source>
</evidence>
<evidence type="ECO:0000256" key="3">
    <source>
        <dbReference type="ARBA" id="ARBA00023125"/>
    </source>
</evidence>
<dbReference type="PRINTS" id="PR00455">
    <property type="entry name" value="HTHTETR"/>
</dbReference>
<dbReference type="GO" id="GO:0000976">
    <property type="term" value="F:transcription cis-regulatory region binding"/>
    <property type="evidence" value="ECO:0007669"/>
    <property type="project" value="TreeGrafter"/>
</dbReference>
<dbReference type="InterPro" id="IPR009057">
    <property type="entry name" value="Homeodomain-like_sf"/>
</dbReference>
<dbReference type="Proteomes" id="UP000192769">
    <property type="component" value="Unassembled WGS sequence"/>
</dbReference>
<dbReference type="EMBL" id="MWUE01000016">
    <property type="protein sequence ID" value="OQP33589.1"/>
    <property type="molecule type" value="Genomic_DNA"/>
</dbReference>
<reference evidence="7 8" key="1">
    <citation type="submission" date="2017-02" db="EMBL/GenBank/DDBJ databases">
        <title>Whole genome shotgun sequence of Pantoea agglomerans strain AS1 isolated from a cycad, Zamia floridana in Central Florida, USA.</title>
        <authorList>
            <person name="Lata P."/>
            <person name="Govindarajan S."/>
            <person name="Qi F."/>
            <person name="Li J.-L."/>
            <person name="Maurya S.K."/>
            <person name="Sahoo M.K."/>
        </authorList>
    </citation>
    <scope>NUCLEOTIDE SEQUENCE [LARGE SCALE GENOMIC DNA]</scope>
    <source>
        <strain evidence="7 8">AS1</strain>
    </source>
</reference>
<dbReference type="AlphaFoldDB" id="A0A1V9DIC4"/>
<dbReference type="PANTHER" id="PTHR30055:SF240">
    <property type="entry name" value="HTH-TYPE TRANSCRIPTIONAL REGULATOR ACRR"/>
    <property type="match status" value="1"/>
</dbReference>
<dbReference type="InterPro" id="IPR013572">
    <property type="entry name" value="Tscrpt_reg_MAATS_C"/>
</dbReference>
<dbReference type="PANTHER" id="PTHR30055">
    <property type="entry name" value="HTH-TYPE TRANSCRIPTIONAL REGULATOR RUTR"/>
    <property type="match status" value="1"/>
</dbReference>
<dbReference type="PROSITE" id="PS50977">
    <property type="entry name" value="HTH_TETR_2"/>
    <property type="match status" value="1"/>
</dbReference>
<keyword evidence="3 5" id="KW-0238">DNA-binding</keyword>
<sequence>MARKTKAQALETRHQILDVALALFSRQGVSATSLADIAAAAGVTRGAIYWHFKNKADVLHEIWLRTDAGLDDVELEYQTKYPGDPLSVLRAMLIYIFDATAKDPQRRALMEIIFHKCEFVGEMAALQNMQQSLLTECYDKIEDVLKECIEAGQLPVALNTRQAALLLRGYVNGMMESWLFTPESFDLAAAAPQIVEAFIDMLRLSPTLTGARQGY</sequence>
<evidence type="ECO:0000256" key="4">
    <source>
        <dbReference type="ARBA" id="ARBA00023163"/>
    </source>
</evidence>
<keyword evidence="4" id="KW-0804">Transcription</keyword>
<gene>
    <name evidence="7" type="ORF">B2J69_11035</name>
</gene>
<feature type="domain" description="HTH tetR-type" evidence="6">
    <location>
        <begin position="10"/>
        <end position="70"/>
    </location>
</feature>
<dbReference type="PROSITE" id="PS01081">
    <property type="entry name" value="HTH_TETR_1"/>
    <property type="match status" value="1"/>
</dbReference>
<proteinExistence type="predicted"/>
<evidence type="ECO:0000256" key="1">
    <source>
        <dbReference type="ARBA" id="ARBA00022491"/>
    </source>
</evidence>
<dbReference type="Gene3D" id="1.10.357.10">
    <property type="entry name" value="Tetracycline Repressor, domain 2"/>
    <property type="match status" value="1"/>
</dbReference>
<dbReference type="GO" id="GO:0003700">
    <property type="term" value="F:DNA-binding transcription factor activity"/>
    <property type="evidence" value="ECO:0007669"/>
    <property type="project" value="TreeGrafter"/>
</dbReference>
<evidence type="ECO:0000256" key="5">
    <source>
        <dbReference type="PROSITE-ProRule" id="PRU00335"/>
    </source>
</evidence>
<dbReference type="SUPFAM" id="SSF48498">
    <property type="entry name" value="Tetracyclin repressor-like, C-terminal domain"/>
    <property type="match status" value="1"/>
</dbReference>
<name>A0A1V9DIC4_9GAMM</name>
<dbReference type="InterPro" id="IPR036271">
    <property type="entry name" value="Tet_transcr_reg_TetR-rel_C_sf"/>
</dbReference>
<dbReference type="Pfam" id="PF00440">
    <property type="entry name" value="TetR_N"/>
    <property type="match status" value="1"/>
</dbReference>
<dbReference type="GO" id="GO:0045892">
    <property type="term" value="P:negative regulation of DNA-templated transcription"/>
    <property type="evidence" value="ECO:0007669"/>
    <property type="project" value="UniProtKB-ARBA"/>
</dbReference>
<accession>A0A1V9DIC4</accession>
<dbReference type="InterPro" id="IPR050109">
    <property type="entry name" value="HTH-type_TetR-like_transc_reg"/>
</dbReference>
<comment type="caution">
    <text evidence="7">The sequence shown here is derived from an EMBL/GenBank/DDBJ whole genome shotgun (WGS) entry which is preliminary data.</text>
</comment>
<protein>
    <submittedName>
        <fullName evidence="7">DNA-binding transcriptional repressor AcrR</fullName>
    </submittedName>
</protein>
<dbReference type="InterPro" id="IPR023772">
    <property type="entry name" value="DNA-bd_HTH_TetR-type_CS"/>
</dbReference>
<dbReference type="Pfam" id="PF08361">
    <property type="entry name" value="TetR_C_2"/>
    <property type="match status" value="1"/>
</dbReference>
<evidence type="ECO:0000259" key="6">
    <source>
        <dbReference type="PROSITE" id="PS50977"/>
    </source>
</evidence>
<feature type="DNA-binding region" description="H-T-H motif" evidence="5">
    <location>
        <begin position="33"/>
        <end position="52"/>
    </location>
</feature>
<evidence type="ECO:0000313" key="7">
    <source>
        <dbReference type="EMBL" id="OQP33589.1"/>
    </source>
</evidence>
<dbReference type="SUPFAM" id="SSF46689">
    <property type="entry name" value="Homeodomain-like"/>
    <property type="match status" value="1"/>
</dbReference>